<dbReference type="UniPathway" id="UPA00344"/>
<evidence type="ECO:0000259" key="14">
    <source>
        <dbReference type="PROSITE" id="PS51918"/>
    </source>
</evidence>
<evidence type="ECO:0000313" key="15">
    <source>
        <dbReference type="EMBL" id="ACL04447.1"/>
    </source>
</evidence>
<dbReference type="KEGG" id="dal:Dalk_2755"/>
<proteinExistence type="inferred from homology"/>
<dbReference type="InterPro" id="IPR040064">
    <property type="entry name" value="MoaA-like"/>
</dbReference>
<evidence type="ECO:0000256" key="9">
    <source>
        <dbReference type="ARBA" id="ARBA00023150"/>
    </source>
</evidence>
<name>B8FKS5_DESAL</name>
<feature type="binding site" evidence="12">
    <location>
        <position position="7"/>
    </location>
    <ligand>
        <name>[4Fe-4S] cluster</name>
        <dbReference type="ChEBI" id="CHEBI:49883"/>
        <label>1</label>
        <note>4Fe-4S-S-AdoMet</note>
    </ligand>
</feature>
<evidence type="ECO:0000256" key="4">
    <source>
        <dbReference type="ARBA" id="ARBA00022723"/>
    </source>
</evidence>
<dbReference type="Gene3D" id="3.20.20.70">
    <property type="entry name" value="Aldolase class I"/>
    <property type="match status" value="1"/>
</dbReference>
<keyword evidence="7 12" id="KW-0411">Iron-sulfur</keyword>
<sequence>MSVTDRCNLRCFYCVPEEGLPFLGHKDVLSYEEITAIVQAGVRHGIQKVRITGGEPLVRKGIEELVASISALPEIKDLAMTTNGVRLASMAHDLKKAGLHRVNVSLDSMKPEVFEKITGRNHCQEVKEGIEAALDAGLTPVKINVVAVAGVNDSEFADFAKLTMDKPVSVRFIEYMPIGKNMHWAEDRSISSREIREIIEKQLGPMTPVTEHGPLDGPARRFSLPGAQGEIGFINAISGHFCSTCNRLRLTADGKVRPCLFSDKEIDVRSVLRSGGGPSDLDAVFAQAIAQKPRGLDSAKSEKPGCDRSMSSIGG</sequence>
<evidence type="ECO:0000313" key="16">
    <source>
        <dbReference type="Proteomes" id="UP000000739"/>
    </source>
</evidence>
<dbReference type="NCBIfam" id="NF001199">
    <property type="entry name" value="PRK00164.2-1"/>
    <property type="match status" value="1"/>
</dbReference>
<comment type="subunit">
    <text evidence="12">Monomer and homodimer.</text>
</comment>
<protein>
    <recommendedName>
        <fullName evidence="1 12">GTP 3',8-cyclase</fullName>
        <ecNumber evidence="1 12">4.1.99.22</ecNumber>
    </recommendedName>
    <alternativeName>
        <fullName evidence="12">Molybdenum cofactor biosynthesis protein A</fullName>
    </alternativeName>
</protein>
<dbReference type="InterPro" id="IPR007197">
    <property type="entry name" value="rSAM"/>
</dbReference>
<gene>
    <name evidence="12" type="primary">moaA</name>
    <name evidence="15" type="ordered locus">Dalk_2755</name>
</gene>
<dbReference type="Pfam" id="PF04055">
    <property type="entry name" value="Radical_SAM"/>
    <property type="match status" value="1"/>
</dbReference>
<dbReference type="InterPro" id="IPR000385">
    <property type="entry name" value="MoaA_NifB_PqqE_Fe-S-bd_CS"/>
</dbReference>
<keyword evidence="5 12" id="KW-0547">Nucleotide-binding</keyword>
<dbReference type="Proteomes" id="UP000000739">
    <property type="component" value="Chromosome"/>
</dbReference>
<comment type="cofactor">
    <cofactor evidence="12">
        <name>[4Fe-4S] cluster</name>
        <dbReference type="ChEBI" id="CHEBI:49883"/>
    </cofactor>
    <text evidence="12">Binds 2 [4Fe-4S] clusters. Binds 1 [4Fe-4S] cluster coordinated with 3 cysteines and an exchangeable S-adenosyl-L-methionine and 1 [4Fe-4S] cluster coordinated with 3 cysteines and the GTP-derived substrate.</text>
</comment>
<feature type="domain" description="Radical SAM core" evidence="14">
    <location>
        <begin position="1"/>
        <end position="208"/>
    </location>
</feature>
<evidence type="ECO:0000256" key="8">
    <source>
        <dbReference type="ARBA" id="ARBA00023134"/>
    </source>
</evidence>
<comment type="catalytic activity">
    <reaction evidence="11 12">
        <text>GTP + AH2 + S-adenosyl-L-methionine = (8S)-3',8-cyclo-7,8-dihydroguanosine 5'-triphosphate + 5'-deoxyadenosine + L-methionine + A + H(+)</text>
        <dbReference type="Rhea" id="RHEA:49576"/>
        <dbReference type="ChEBI" id="CHEBI:13193"/>
        <dbReference type="ChEBI" id="CHEBI:15378"/>
        <dbReference type="ChEBI" id="CHEBI:17319"/>
        <dbReference type="ChEBI" id="CHEBI:17499"/>
        <dbReference type="ChEBI" id="CHEBI:37565"/>
        <dbReference type="ChEBI" id="CHEBI:57844"/>
        <dbReference type="ChEBI" id="CHEBI:59789"/>
        <dbReference type="ChEBI" id="CHEBI:131766"/>
        <dbReference type="EC" id="4.1.99.22"/>
    </reaction>
</comment>
<dbReference type="SFLD" id="SFLDS00029">
    <property type="entry name" value="Radical_SAM"/>
    <property type="match status" value="1"/>
</dbReference>
<feature type="binding site" evidence="12">
    <location>
        <position position="259"/>
    </location>
    <ligand>
        <name>[4Fe-4S] cluster</name>
        <dbReference type="ChEBI" id="CHEBI:49883"/>
        <label>2</label>
        <note>4Fe-4S-substrate</note>
    </ligand>
</feature>
<feature type="binding site" evidence="12">
    <location>
        <position position="14"/>
    </location>
    <ligand>
        <name>[4Fe-4S] cluster</name>
        <dbReference type="ChEBI" id="CHEBI:49883"/>
        <label>1</label>
        <note>4Fe-4S-S-AdoMet</note>
    </ligand>
</feature>
<evidence type="ECO:0000256" key="11">
    <source>
        <dbReference type="ARBA" id="ARBA00048697"/>
    </source>
</evidence>
<feature type="binding site" evidence="12">
    <location>
        <position position="242"/>
    </location>
    <ligand>
        <name>[4Fe-4S] cluster</name>
        <dbReference type="ChEBI" id="CHEBI:49883"/>
        <label>2</label>
        <note>4Fe-4S-substrate</note>
    </ligand>
</feature>
<feature type="binding site" evidence="12">
    <location>
        <position position="50"/>
    </location>
    <ligand>
        <name>GTP</name>
        <dbReference type="ChEBI" id="CHEBI:37565"/>
    </ligand>
</feature>
<evidence type="ECO:0000256" key="7">
    <source>
        <dbReference type="ARBA" id="ARBA00023014"/>
    </source>
</evidence>
<dbReference type="HOGENOM" id="CLU_009273_0_1_7"/>
<dbReference type="AlphaFoldDB" id="B8FKS5"/>
<comment type="similarity">
    <text evidence="12">Belongs to the radical SAM superfamily. MoaA family.</text>
</comment>
<comment type="function">
    <text evidence="12">Catalyzes the cyclization of GTP to (8S)-3',8-cyclo-7,8-dihydroguanosine 5'-triphosphate.</text>
</comment>
<feature type="binding site" evidence="12">
    <location>
        <position position="11"/>
    </location>
    <ligand>
        <name>[4Fe-4S] cluster</name>
        <dbReference type="ChEBI" id="CHEBI:49883"/>
        <label>1</label>
        <note>4Fe-4S-S-AdoMet</note>
    </ligand>
</feature>
<feature type="region of interest" description="Disordered" evidence="13">
    <location>
        <begin position="293"/>
        <end position="315"/>
    </location>
</feature>
<evidence type="ECO:0000256" key="5">
    <source>
        <dbReference type="ARBA" id="ARBA00022741"/>
    </source>
</evidence>
<feature type="binding site" evidence="12">
    <location>
        <begin position="247"/>
        <end position="249"/>
    </location>
    <ligand>
        <name>GTP</name>
        <dbReference type="ChEBI" id="CHEBI:37565"/>
    </ligand>
</feature>
<dbReference type="InterPro" id="IPR013785">
    <property type="entry name" value="Aldolase_TIM"/>
</dbReference>
<feature type="binding site" evidence="12">
    <location>
        <position position="176"/>
    </location>
    <ligand>
        <name>S-adenosyl-L-methionine</name>
        <dbReference type="ChEBI" id="CHEBI:59789"/>
    </ligand>
</feature>
<evidence type="ECO:0000256" key="10">
    <source>
        <dbReference type="ARBA" id="ARBA00023239"/>
    </source>
</evidence>
<dbReference type="GO" id="GO:0005525">
    <property type="term" value="F:GTP binding"/>
    <property type="evidence" value="ECO:0007669"/>
    <property type="project" value="UniProtKB-UniRule"/>
</dbReference>
<dbReference type="InterPro" id="IPR010505">
    <property type="entry name" value="MoaA_twitch"/>
</dbReference>
<dbReference type="EC" id="4.1.99.22" evidence="1 12"/>
<dbReference type="PROSITE" id="PS01305">
    <property type="entry name" value="MOAA_NIFB_PQQE"/>
    <property type="match status" value="1"/>
</dbReference>
<dbReference type="SMART" id="SM00729">
    <property type="entry name" value="Elp3"/>
    <property type="match status" value="1"/>
</dbReference>
<dbReference type="GO" id="GO:1904047">
    <property type="term" value="F:S-adenosyl-L-methionine binding"/>
    <property type="evidence" value="ECO:0007669"/>
    <property type="project" value="UniProtKB-UniRule"/>
</dbReference>
<keyword evidence="9 12" id="KW-0501">Molybdenum cofactor biosynthesis</keyword>
<dbReference type="PANTHER" id="PTHR22960:SF0">
    <property type="entry name" value="MOLYBDENUM COFACTOR BIOSYNTHESIS PROTEIN 1"/>
    <property type="match status" value="1"/>
</dbReference>
<accession>B8FKS5</accession>
<dbReference type="GO" id="GO:0006777">
    <property type="term" value="P:Mo-molybdopterin cofactor biosynthetic process"/>
    <property type="evidence" value="ECO:0007669"/>
    <property type="project" value="UniProtKB-UniRule"/>
</dbReference>
<evidence type="ECO:0000256" key="12">
    <source>
        <dbReference type="HAMAP-Rule" id="MF_01225"/>
    </source>
</evidence>
<evidence type="ECO:0000256" key="6">
    <source>
        <dbReference type="ARBA" id="ARBA00023004"/>
    </source>
</evidence>
<evidence type="ECO:0000256" key="1">
    <source>
        <dbReference type="ARBA" id="ARBA00012167"/>
    </source>
</evidence>
<comment type="pathway">
    <text evidence="12">Cofactor biosynthesis; molybdopterin biosynthesis.</text>
</comment>
<dbReference type="GO" id="GO:0061798">
    <property type="term" value="F:GTP 3',8'-cyclase activity"/>
    <property type="evidence" value="ECO:0007669"/>
    <property type="project" value="UniProtKB-UniRule"/>
</dbReference>
<organism evidence="15 16">
    <name type="scientific">Desulfatibacillum aliphaticivorans</name>
    <dbReference type="NCBI Taxonomy" id="218208"/>
    <lineage>
        <taxon>Bacteria</taxon>
        <taxon>Pseudomonadati</taxon>
        <taxon>Thermodesulfobacteriota</taxon>
        <taxon>Desulfobacteria</taxon>
        <taxon>Desulfobacterales</taxon>
        <taxon>Desulfatibacillaceae</taxon>
        <taxon>Desulfatibacillum</taxon>
    </lineage>
</organism>
<dbReference type="SFLD" id="SFLDG01067">
    <property type="entry name" value="SPASM/twitch_domain_containing"/>
    <property type="match status" value="1"/>
</dbReference>
<dbReference type="SFLD" id="SFLDG01383">
    <property type="entry name" value="cyclic_pyranopterin_phosphate"/>
    <property type="match status" value="1"/>
</dbReference>
<dbReference type="GO" id="GO:0061799">
    <property type="term" value="F:cyclic pyranopterin monophosphate synthase activity"/>
    <property type="evidence" value="ECO:0007669"/>
    <property type="project" value="TreeGrafter"/>
</dbReference>
<dbReference type="Pfam" id="PF06463">
    <property type="entry name" value="Mob_synth_C"/>
    <property type="match status" value="1"/>
</dbReference>
<feature type="compositionally biased region" description="Basic and acidic residues" evidence="13">
    <location>
        <begin position="294"/>
        <end position="306"/>
    </location>
</feature>
<evidence type="ECO:0000256" key="2">
    <source>
        <dbReference type="ARBA" id="ARBA00022485"/>
    </source>
</evidence>
<dbReference type="GO" id="GO:0046872">
    <property type="term" value="F:metal ion binding"/>
    <property type="evidence" value="ECO:0007669"/>
    <property type="project" value="UniProtKB-KW"/>
</dbReference>
<dbReference type="HAMAP" id="MF_01225_B">
    <property type="entry name" value="MoaA_B"/>
    <property type="match status" value="1"/>
</dbReference>
<feature type="binding site" evidence="12">
    <location>
        <position position="142"/>
    </location>
    <ligand>
        <name>GTP</name>
        <dbReference type="ChEBI" id="CHEBI:37565"/>
    </ligand>
</feature>
<feature type="binding site" evidence="12">
    <location>
        <position position="13"/>
    </location>
    <ligand>
        <name>S-adenosyl-L-methionine</name>
        <dbReference type="ChEBI" id="CHEBI:59789"/>
    </ligand>
</feature>
<dbReference type="GO" id="GO:0051539">
    <property type="term" value="F:4 iron, 4 sulfur cluster binding"/>
    <property type="evidence" value="ECO:0007669"/>
    <property type="project" value="UniProtKB-UniRule"/>
</dbReference>
<dbReference type="CDD" id="cd21117">
    <property type="entry name" value="Twitch_MoaA"/>
    <property type="match status" value="1"/>
</dbReference>
<dbReference type="InterPro" id="IPR058240">
    <property type="entry name" value="rSAM_sf"/>
</dbReference>
<reference evidence="15 16" key="1">
    <citation type="journal article" date="2012" name="Environ. Microbiol.">
        <title>The genome sequence of Desulfatibacillum alkenivorans AK-01: a blueprint for anaerobic alkane oxidation.</title>
        <authorList>
            <person name="Callaghan A.V."/>
            <person name="Morris B.E."/>
            <person name="Pereira I.A."/>
            <person name="McInerney M.J."/>
            <person name="Austin R.N."/>
            <person name="Groves J.T."/>
            <person name="Kukor J.J."/>
            <person name="Suflita J.M."/>
            <person name="Young L.Y."/>
            <person name="Zylstra G.J."/>
            <person name="Wawrik B."/>
        </authorList>
    </citation>
    <scope>NUCLEOTIDE SEQUENCE [LARGE SCALE GENOMIC DNA]</scope>
    <source>
        <strain evidence="15 16">AK-01</strain>
    </source>
</reference>
<keyword evidence="10 12" id="KW-0456">Lyase</keyword>
<dbReference type="eggNOG" id="COG2896">
    <property type="taxonomic scope" value="Bacteria"/>
</dbReference>
<dbReference type="PROSITE" id="PS51918">
    <property type="entry name" value="RADICAL_SAM"/>
    <property type="match status" value="1"/>
</dbReference>
<feature type="binding site" evidence="12">
    <location>
        <position position="81"/>
    </location>
    <ligand>
        <name>GTP</name>
        <dbReference type="ChEBI" id="CHEBI:37565"/>
    </ligand>
</feature>
<dbReference type="SFLD" id="SFLDG01386">
    <property type="entry name" value="main_SPASM_domain-containing"/>
    <property type="match status" value="1"/>
</dbReference>
<feature type="binding site" evidence="12">
    <location>
        <position position="105"/>
    </location>
    <ligand>
        <name>S-adenosyl-L-methionine</name>
        <dbReference type="ChEBI" id="CHEBI:59789"/>
    </ligand>
</feature>
<dbReference type="NCBIfam" id="TIGR02666">
    <property type="entry name" value="moaA"/>
    <property type="match status" value="1"/>
</dbReference>
<dbReference type="PANTHER" id="PTHR22960">
    <property type="entry name" value="MOLYBDOPTERIN COFACTOR SYNTHESIS PROTEIN A"/>
    <property type="match status" value="1"/>
</dbReference>
<feature type="binding site" evidence="12">
    <location>
        <position position="54"/>
    </location>
    <ligand>
        <name>S-adenosyl-L-methionine</name>
        <dbReference type="ChEBI" id="CHEBI:59789"/>
    </ligand>
</feature>
<keyword evidence="16" id="KW-1185">Reference proteome</keyword>
<dbReference type="CDD" id="cd01335">
    <property type="entry name" value="Radical_SAM"/>
    <property type="match status" value="1"/>
</dbReference>
<keyword evidence="8 12" id="KW-0342">GTP-binding</keyword>
<dbReference type="SUPFAM" id="SSF102114">
    <property type="entry name" value="Radical SAM enzymes"/>
    <property type="match status" value="1"/>
</dbReference>
<keyword evidence="4 12" id="KW-0479">Metal-binding</keyword>
<feature type="binding site" evidence="12">
    <location>
        <position position="245"/>
    </location>
    <ligand>
        <name>[4Fe-4S] cluster</name>
        <dbReference type="ChEBI" id="CHEBI:49883"/>
        <label>2</label>
        <note>4Fe-4S-substrate</note>
    </ligand>
</feature>
<keyword evidence="3 12" id="KW-0949">S-adenosyl-L-methionine</keyword>
<evidence type="ECO:0000256" key="13">
    <source>
        <dbReference type="SAM" id="MobiDB-lite"/>
    </source>
</evidence>
<dbReference type="InterPro" id="IPR006638">
    <property type="entry name" value="Elp3/MiaA/NifB-like_rSAM"/>
</dbReference>
<dbReference type="EMBL" id="CP001322">
    <property type="protein sequence ID" value="ACL04447.1"/>
    <property type="molecule type" value="Genomic_DNA"/>
</dbReference>
<dbReference type="InterPro" id="IPR050105">
    <property type="entry name" value="MoCo_biosynth_MoaA/MoaC"/>
</dbReference>
<keyword evidence="2 12" id="KW-0004">4Fe-4S</keyword>
<comment type="caution">
    <text evidence="12">Lacks conserved residue(s) required for the propagation of feature annotation.</text>
</comment>
<dbReference type="InterPro" id="IPR013483">
    <property type="entry name" value="MoaA"/>
</dbReference>
<evidence type="ECO:0000256" key="3">
    <source>
        <dbReference type="ARBA" id="ARBA00022691"/>
    </source>
</evidence>
<keyword evidence="6 12" id="KW-0408">Iron</keyword>